<keyword evidence="10" id="KW-1185">Reference proteome</keyword>
<evidence type="ECO:0000259" key="7">
    <source>
        <dbReference type="PROSITE" id="PS51192"/>
    </source>
</evidence>
<reference evidence="9" key="1">
    <citation type="submission" date="2018-08" db="EMBL/GenBank/DDBJ databases">
        <title>Draft genome sequence of azole-resistant Aspergillus thermomutatus (Neosartorya pseudofischeri) strain HMR AF 39, isolated from a human nasal aspirate.</title>
        <authorList>
            <person name="Parent-Michaud M."/>
            <person name="Dufresne P.J."/>
            <person name="Fournier E."/>
            <person name="Martineau C."/>
            <person name="Moreira S."/>
            <person name="Perkins V."/>
            <person name="De Repentigny L."/>
            <person name="Dufresne S.F."/>
        </authorList>
    </citation>
    <scope>NUCLEOTIDE SEQUENCE [LARGE SCALE GENOMIC DNA]</scope>
    <source>
        <strain evidence="9">HMR AF 39</strain>
    </source>
</reference>
<dbReference type="Proteomes" id="UP000215305">
    <property type="component" value="Unassembled WGS sequence"/>
</dbReference>
<dbReference type="GO" id="GO:0005694">
    <property type="term" value="C:chromosome"/>
    <property type="evidence" value="ECO:0007669"/>
    <property type="project" value="TreeGrafter"/>
</dbReference>
<dbReference type="PROSITE" id="PS51192">
    <property type="entry name" value="HELICASE_ATP_BIND_1"/>
    <property type="match status" value="1"/>
</dbReference>
<dbReference type="Pfam" id="PF00270">
    <property type="entry name" value="DEAD"/>
    <property type="match status" value="1"/>
</dbReference>
<dbReference type="PANTHER" id="PTHR13710:SF154">
    <property type="entry name" value="RECQ HELICASE, PUTATIVE (AFU_ORTHOLOGUE AFUA_6G14720)-RELATED"/>
    <property type="match status" value="1"/>
</dbReference>
<sequence>MTRVVVNTGKLILGKHIHVQAWRQITVGIARRKFAATEANLLIEEGEGVDDEDPHSMLGSMSDVLHWQASHTPHTGNRVYGGTVNFRAGLTDAGLQEYRHISQLWHRFVRDPLHFEPAVATPRRMFPQWVSPSTTRQGGPRTAWEWDETPASVTGSVETASVATPSKRRSRRRWRMEQAMEVLQRMYGPDARYWSDGQEQAMQHIVAGAGQVLAILRTSEGKSLLYLLPCQLPGAGTTVVILPLVVLKDEMQRRCAEAGIAAHIWEAQTDPDRLYSCPLIMVAVEQAVRPKFRDFLNRQHMANQLDRVVFDECHLAVTAVSYRAVMGLLPQLRDLEVQMVFLTGTLPPFMVVEFERGMLLRGARMIRSPTTRRDIYFQVRQCPPHHDLVRDFAIPSIQESIAQLQPGTRCIIYGWQIAITEQIAEAIGSPIYHSKSGSVEEKAEVLQHWRDGQPAWVVATSAFGLGIDHPAVRLVVHVGVPWSLIDFAQEVGRLGRDGAGGQSVVLVPPQWKPTSTTREGRPLGLAEAAMQTYLSTPTCRVLELSRFLDDDACPCQPGALLCDRCIQAGAVCVPETTPTPSHASDEAAVGEADDDDLADLRAGGEELRRQVQTQARSLADYTASLRAWRGMCMICYHLPRPGSGVGSHARHPLQACPNGRRFEFFDAKKQAQEEGKGRGGWFGKFSSCYWCFNPWVVCDQQRPGRCEFTDLVMPICWAVYQKPTWVQQYLGELGGGHVVDDEAGYMLWLGLDQPVHGEVASNAVLVADFVLRQMDAGR</sequence>
<comment type="similarity">
    <text evidence="1">Belongs to the helicase family. RecQ subfamily.</text>
</comment>
<evidence type="ECO:0000256" key="2">
    <source>
        <dbReference type="ARBA" id="ARBA00022741"/>
    </source>
</evidence>
<feature type="domain" description="Helicase C-terminal" evidence="8">
    <location>
        <begin position="396"/>
        <end position="545"/>
    </location>
</feature>
<dbReference type="GO" id="GO:0003676">
    <property type="term" value="F:nucleic acid binding"/>
    <property type="evidence" value="ECO:0007669"/>
    <property type="project" value="InterPro"/>
</dbReference>
<evidence type="ECO:0000256" key="1">
    <source>
        <dbReference type="ARBA" id="ARBA00005446"/>
    </source>
</evidence>
<evidence type="ECO:0000313" key="9">
    <source>
        <dbReference type="EMBL" id="RHZ43201.1"/>
    </source>
</evidence>
<dbReference type="VEuPathDB" id="FungiDB:CDV56_101253"/>
<organism evidence="9 10">
    <name type="scientific">Aspergillus thermomutatus</name>
    <name type="common">Neosartorya pseudofischeri</name>
    <dbReference type="NCBI Taxonomy" id="41047"/>
    <lineage>
        <taxon>Eukaryota</taxon>
        <taxon>Fungi</taxon>
        <taxon>Dikarya</taxon>
        <taxon>Ascomycota</taxon>
        <taxon>Pezizomycotina</taxon>
        <taxon>Eurotiomycetes</taxon>
        <taxon>Eurotiomycetidae</taxon>
        <taxon>Eurotiales</taxon>
        <taxon>Aspergillaceae</taxon>
        <taxon>Aspergillus</taxon>
        <taxon>Aspergillus subgen. Fumigati</taxon>
    </lineage>
</organism>
<evidence type="ECO:0000256" key="6">
    <source>
        <dbReference type="SAM" id="MobiDB-lite"/>
    </source>
</evidence>
<dbReference type="PROSITE" id="PS51194">
    <property type="entry name" value="HELICASE_CTER"/>
    <property type="match status" value="1"/>
</dbReference>
<keyword evidence="2" id="KW-0547">Nucleotide-binding</keyword>
<feature type="domain" description="Helicase ATP-binding" evidence="7">
    <location>
        <begin position="203"/>
        <end position="364"/>
    </location>
</feature>
<dbReference type="GO" id="GO:0005737">
    <property type="term" value="C:cytoplasm"/>
    <property type="evidence" value="ECO:0007669"/>
    <property type="project" value="TreeGrafter"/>
</dbReference>
<comment type="catalytic activity">
    <reaction evidence="4">
        <text>Couples ATP hydrolysis with the unwinding of duplex DNA by translocating in the 3'-5' direction.</text>
        <dbReference type="EC" id="5.6.2.4"/>
    </reaction>
</comment>
<accession>A0A397FWP9</accession>
<dbReference type="InterPro" id="IPR014001">
    <property type="entry name" value="Helicase_ATP-bd"/>
</dbReference>
<name>A0A397FWP9_ASPTH</name>
<evidence type="ECO:0000256" key="3">
    <source>
        <dbReference type="ARBA" id="ARBA00022840"/>
    </source>
</evidence>
<dbReference type="Pfam" id="PF00271">
    <property type="entry name" value="Helicase_C"/>
    <property type="match status" value="1"/>
</dbReference>
<dbReference type="GeneID" id="38123227"/>
<dbReference type="SUPFAM" id="SSF52540">
    <property type="entry name" value="P-loop containing nucleoside triphosphate hydrolases"/>
    <property type="match status" value="1"/>
</dbReference>
<dbReference type="InterPro" id="IPR011545">
    <property type="entry name" value="DEAD/DEAH_box_helicase_dom"/>
</dbReference>
<dbReference type="OrthoDB" id="10261556at2759"/>
<dbReference type="EMBL" id="NKHU02000475">
    <property type="protein sequence ID" value="RHZ43201.1"/>
    <property type="molecule type" value="Genomic_DNA"/>
</dbReference>
<evidence type="ECO:0000313" key="10">
    <source>
        <dbReference type="Proteomes" id="UP000215305"/>
    </source>
</evidence>
<protein>
    <recommendedName>
        <fullName evidence="5">DNA 3'-5' helicase</fullName>
        <ecNumber evidence="5">5.6.2.4</ecNumber>
    </recommendedName>
</protein>
<dbReference type="GO" id="GO:0005524">
    <property type="term" value="F:ATP binding"/>
    <property type="evidence" value="ECO:0007669"/>
    <property type="project" value="UniProtKB-KW"/>
</dbReference>
<gene>
    <name evidence="9" type="ORF">CDV56_101253</name>
</gene>
<dbReference type="STRING" id="41047.A0A397FWP9"/>
<evidence type="ECO:0000259" key="8">
    <source>
        <dbReference type="PROSITE" id="PS51194"/>
    </source>
</evidence>
<feature type="compositionally biased region" description="Polar residues" evidence="6">
    <location>
        <begin position="151"/>
        <end position="164"/>
    </location>
</feature>
<dbReference type="EC" id="5.6.2.4" evidence="5"/>
<evidence type="ECO:0000256" key="5">
    <source>
        <dbReference type="ARBA" id="ARBA00034808"/>
    </source>
</evidence>
<feature type="region of interest" description="Disordered" evidence="6">
    <location>
        <begin position="130"/>
        <end position="171"/>
    </location>
</feature>
<dbReference type="InterPro" id="IPR001650">
    <property type="entry name" value="Helicase_C-like"/>
</dbReference>
<dbReference type="GO" id="GO:0000724">
    <property type="term" value="P:double-strand break repair via homologous recombination"/>
    <property type="evidence" value="ECO:0007669"/>
    <property type="project" value="TreeGrafter"/>
</dbReference>
<dbReference type="PANTHER" id="PTHR13710">
    <property type="entry name" value="DNA HELICASE RECQ FAMILY MEMBER"/>
    <property type="match status" value="1"/>
</dbReference>
<dbReference type="InterPro" id="IPR027417">
    <property type="entry name" value="P-loop_NTPase"/>
</dbReference>
<dbReference type="RefSeq" id="XP_026609591.1">
    <property type="nucleotide sequence ID" value="XM_026754872.1"/>
</dbReference>
<evidence type="ECO:0000256" key="4">
    <source>
        <dbReference type="ARBA" id="ARBA00034617"/>
    </source>
</evidence>
<dbReference type="GO" id="GO:0043138">
    <property type="term" value="F:3'-5' DNA helicase activity"/>
    <property type="evidence" value="ECO:0007669"/>
    <property type="project" value="UniProtKB-EC"/>
</dbReference>
<dbReference type="GO" id="GO:0009378">
    <property type="term" value="F:four-way junction helicase activity"/>
    <property type="evidence" value="ECO:0007669"/>
    <property type="project" value="TreeGrafter"/>
</dbReference>
<dbReference type="Gene3D" id="3.40.50.300">
    <property type="entry name" value="P-loop containing nucleotide triphosphate hydrolases"/>
    <property type="match status" value="2"/>
</dbReference>
<proteinExistence type="inferred from homology"/>
<dbReference type="SMART" id="SM00490">
    <property type="entry name" value="HELICc"/>
    <property type="match status" value="1"/>
</dbReference>
<dbReference type="SMART" id="SM00487">
    <property type="entry name" value="DEXDc"/>
    <property type="match status" value="1"/>
</dbReference>
<dbReference type="AlphaFoldDB" id="A0A397FWP9"/>
<comment type="caution">
    <text evidence="9">The sequence shown here is derived from an EMBL/GenBank/DDBJ whole genome shotgun (WGS) entry which is preliminary data.</text>
</comment>
<keyword evidence="3" id="KW-0067">ATP-binding</keyword>